<keyword evidence="2" id="KW-1185">Reference proteome</keyword>
<protein>
    <submittedName>
        <fullName evidence="1">Uncharacterized protein</fullName>
    </submittedName>
</protein>
<evidence type="ECO:0000313" key="2">
    <source>
        <dbReference type="Proteomes" id="UP001195483"/>
    </source>
</evidence>
<reference evidence="1" key="2">
    <citation type="journal article" date="2021" name="Genome Biol. Evol.">
        <title>Developing a high-quality reference genome for a parasitic bivalve with doubly uniparental inheritance (Bivalvia: Unionida).</title>
        <authorList>
            <person name="Smith C.H."/>
        </authorList>
    </citation>
    <scope>NUCLEOTIDE SEQUENCE</scope>
    <source>
        <strain evidence="1">CHS0354</strain>
        <tissue evidence="1">Mantle</tissue>
    </source>
</reference>
<reference evidence="1" key="3">
    <citation type="submission" date="2023-05" db="EMBL/GenBank/DDBJ databases">
        <authorList>
            <person name="Smith C.H."/>
        </authorList>
    </citation>
    <scope>NUCLEOTIDE SEQUENCE</scope>
    <source>
        <strain evidence="1">CHS0354</strain>
        <tissue evidence="1">Mantle</tissue>
    </source>
</reference>
<dbReference type="EMBL" id="JAEAOA010002351">
    <property type="protein sequence ID" value="KAK3597451.1"/>
    <property type="molecule type" value="Genomic_DNA"/>
</dbReference>
<accession>A0AAE0W108</accession>
<evidence type="ECO:0000313" key="1">
    <source>
        <dbReference type="EMBL" id="KAK3597451.1"/>
    </source>
</evidence>
<organism evidence="1 2">
    <name type="scientific">Potamilus streckersoni</name>
    <dbReference type="NCBI Taxonomy" id="2493646"/>
    <lineage>
        <taxon>Eukaryota</taxon>
        <taxon>Metazoa</taxon>
        <taxon>Spiralia</taxon>
        <taxon>Lophotrochozoa</taxon>
        <taxon>Mollusca</taxon>
        <taxon>Bivalvia</taxon>
        <taxon>Autobranchia</taxon>
        <taxon>Heteroconchia</taxon>
        <taxon>Palaeoheterodonta</taxon>
        <taxon>Unionida</taxon>
        <taxon>Unionoidea</taxon>
        <taxon>Unionidae</taxon>
        <taxon>Ambleminae</taxon>
        <taxon>Lampsilini</taxon>
        <taxon>Potamilus</taxon>
    </lineage>
</organism>
<reference evidence="1" key="1">
    <citation type="journal article" date="2021" name="Genome Biol. Evol.">
        <title>A High-Quality Reference Genome for a Parasitic Bivalve with Doubly Uniparental Inheritance (Bivalvia: Unionida).</title>
        <authorList>
            <person name="Smith C.H."/>
        </authorList>
    </citation>
    <scope>NUCLEOTIDE SEQUENCE</scope>
    <source>
        <strain evidence="1">CHS0354</strain>
    </source>
</reference>
<dbReference type="Proteomes" id="UP001195483">
    <property type="component" value="Unassembled WGS sequence"/>
</dbReference>
<comment type="caution">
    <text evidence="1">The sequence shown here is derived from an EMBL/GenBank/DDBJ whole genome shotgun (WGS) entry which is preliminary data.</text>
</comment>
<dbReference type="AlphaFoldDB" id="A0AAE0W108"/>
<name>A0AAE0W108_9BIVA</name>
<gene>
    <name evidence="1" type="ORF">CHS0354_041865</name>
</gene>
<sequence length="86" mass="9118">MCRCDPVIVVFSGPFRRLITGRVSLCTTGSKGDVVKGPAHGQKALLRAKAPPWESSNNPVFISGFGGVPFNGAIAKPMAHDRRLGL</sequence>
<proteinExistence type="predicted"/>